<name>A0ABN2FT48_9ACTN</name>
<dbReference type="EMBL" id="BAAANE010000013">
    <property type="protein sequence ID" value="GAA1658907.1"/>
    <property type="molecule type" value="Genomic_DNA"/>
</dbReference>
<keyword evidence="1" id="KW-0812">Transmembrane</keyword>
<sequence length="166" mass="18829">MTTDDARARYTRDDESPGERLDRQWNELLQELRLAQTGTQVLFAFLLSIAFTNRFQDADDFTHDVYAGTMIASAFAAALFLAPVSFHRILFRKKMRDRMIPIAGRMTAGGLFFLILAMSGGILIAIDVVLSRTAAFIVVAFLLAWFIVFWYAIPLWVRRASRVDEG</sequence>
<feature type="transmembrane region" description="Helical" evidence="1">
    <location>
        <begin position="107"/>
        <end position="128"/>
    </location>
</feature>
<dbReference type="RefSeq" id="WP_344116044.1">
    <property type="nucleotide sequence ID" value="NZ_BAAANE010000013.1"/>
</dbReference>
<dbReference type="Proteomes" id="UP001501319">
    <property type="component" value="Unassembled WGS sequence"/>
</dbReference>
<accession>A0ABN2FT48</accession>
<keyword evidence="3" id="KW-1185">Reference proteome</keyword>
<reference evidence="2 3" key="1">
    <citation type="journal article" date="2019" name="Int. J. Syst. Evol. Microbiol.">
        <title>The Global Catalogue of Microorganisms (GCM) 10K type strain sequencing project: providing services to taxonomists for standard genome sequencing and annotation.</title>
        <authorList>
            <consortium name="The Broad Institute Genomics Platform"/>
            <consortium name="The Broad Institute Genome Sequencing Center for Infectious Disease"/>
            <person name="Wu L."/>
            <person name="Ma J."/>
        </authorList>
    </citation>
    <scope>NUCLEOTIDE SEQUENCE [LARGE SCALE GENOMIC DNA]</scope>
    <source>
        <strain evidence="2 3">JCM 14306</strain>
    </source>
</reference>
<dbReference type="InterPro" id="IPR046291">
    <property type="entry name" value="DUF6328"/>
</dbReference>
<comment type="caution">
    <text evidence="2">The sequence shown here is derived from an EMBL/GenBank/DDBJ whole genome shotgun (WGS) entry which is preliminary data.</text>
</comment>
<feature type="transmembrane region" description="Helical" evidence="1">
    <location>
        <begin position="65"/>
        <end position="86"/>
    </location>
</feature>
<proteinExistence type="predicted"/>
<protein>
    <submittedName>
        <fullName evidence="2">DUF6328 family protein</fullName>
    </submittedName>
</protein>
<feature type="transmembrane region" description="Helical" evidence="1">
    <location>
        <begin position="134"/>
        <end position="153"/>
    </location>
</feature>
<feature type="transmembrane region" description="Helical" evidence="1">
    <location>
        <begin position="32"/>
        <end position="53"/>
    </location>
</feature>
<gene>
    <name evidence="2" type="ORF">GCM10009744_60300</name>
</gene>
<evidence type="ECO:0000256" key="1">
    <source>
        <dbReference type="SAM" id="Phobius"/>
    </source>
</evidence>
<dbReference type="Pfam" id="PF19853">
    <property type="entry name" value="DUF6328"/>
    <property type="match status" value="1"/>
</dbReference>
<keyword evidence="1" id="KW-1133">Transmembrane helix</keyword>
<keyword evidence="1" id="KW-0472">Membrane</keyword>
<evidence type="ECO:0000313" key="3">
    <source>
        <dbReference type="Proteomes" id="UP001501319"/>
    </source>
</evidence>
<organism evidence="2 3">
    <name type="scientific">Kribbella alba</name>
    <dbReference type="NCBI Taxonomy" id="190197"/>
    <lineage>
        <taxon>Bacteria</taxon>
        <taxon>Bacillati</taxon>
        <taxon>Actinomycetota</taxon>
        <taxon>Actinomycetes</taxon>
        <taxon>Propionibacteriales</taxon>
        <taxon>Kribbellaceae</taxon>
        <taxon>Kribbella</taxon>
    </lineage>
</organism>
<evidence type="ECO:0000313" key="2">
    <source>
        <dbReference type="EMBL" id="GAA1658907.1"/>
    </source>
</evidence>